<protein>
    <submittedName>
        <fullName evidence="1">Uncharacterized protein</fullName>
    </submittedName>
</protein>
<organism evidence="1 2">
    <name type="scientific">Parachlamydia acanthamoebae</name>
    <dbReference type="NCBI Taxonomy" id="83552"/>
    <lineage>
        <taxon>Bacteria</taxon>
        <taxon>Pseudomonadati</taxon>
        <taxon>Chlamydiota</taxon>
        <taxon>Chlamydiia</taxon>
        <taxon>Parachlamydiales</taxon>
        <taxon>Parachlamydiaceae</taxon>
        <taxon>Parachlamydia</taxon>
    </lineage>
</organism>
<dbReference type="PATRIC" id="fig|83552.4.peg.1278"/>
<dbReference type="Proteomes" id="UP000031307">
    <property type="component" value="Unassembled WGS sequence"/>
</dbReference>
<evidence type="ECO:0000313" key="1">
    <source>
        <dbReference type="EMBL" id="KIA77529.1"/>
    </source>
</evidence>
<accession>A0A0C1EMC3</accession>
<dbReference type="EMBL" id="JSAM01000074">
    <property type="protein sequence ID" value="KIA77529.1"/>
    <property type="molecule type" value="Genomic_DNA"/>
</dbReference>
<sequence length="49" mass="5597">MSMREALRMFTDRRQSFSKETIKTLSLDIFSMKILGIKQAIFGSLANAI</sequence>
<dbReference type="AlphaFoldDB" id="A0A0C1EMC3"/>
<evidence type="ECO:0000313" key="2">
    <source>
        <dbReference type="Proteomes" id="UP000031307"/>
    </source>
</evidence>
<proteinExistence type="predicted"/>
<comment type="caution">
    <text evidence="1">The sequence shown here is derived from an EMBL/GenBank/DDBJ whole genome shotgun (WGS) entry which is preliminary data.</text>
</comment>
<gene>
    <name evidence="1" type="ORF">DB43_GE00100</name>
</gene>
<reference evidence="1 2" key="1">
    <citation type="journal article" date="2014" name="Mol. Biol. Evol.">
        <title>Massive expansion of Ubiquitination-related gene families within the Chlamydiae.</title>
        <authorList>
            <person name="Domman D."/>
            <person name="Collingro A."/>
            <person name="Lagkouvardos I."/>
            <person name="Gehre L."/>
            <person name="Weinmaier T."/>
            <person name="Rattei T."/>
            <person name="Subtil A."/>
            <person name="Horn M."/>
        </authorList>
    </citation>
    <scope>NUCLEOTIDE SEQUENCE [LARGE SCALE GENOMIC DNA]</scope>
    <source>
        <strain evidence="1 2">OEW1</strain>
    </source>
</reference>
<name>A0A0C1EMC3_9BACT</name>